<name>A0A7Y9B0S8_9FIRM</name>
<gene>
    <name evidence="6" type="ORF">HW270_03755</name>
</gene>
<keyword evidence="7" id="KW-1185">Reference proteome</keyword>
<dbReference type="Pfam" id="PF03466">
    <property type="entry name" value="LysR_substrate"/>
    <property type="match status" value="1"/>
</dbReference>
<dbReference type="PANTHER" id="PTHR30346">
    <property type="entry name" value="TRANSCRIPTIONAL DUAL REGULATOR HCAR-RELATED"/>
    <property type="match status" value="1"/>
</dbReference>
<evidence type="ECO:0000256" key="4">
    <source>
        <dbReference type="ARBA" id="ARBA00023163"/>
    </source>
</evidence>
<feature type="domain" description="HTH lysR-type" evidence="5">
    <location>
        <begin position="1"/>
        <end position="59"/>
    </location>
</feature>
<dbReference type="Gene3D" id="1.10.10.10">
    <property type="entry name" value="Winged helix-like DNA-binding domain superfamily/Winged helix DNA-binding domain"/>
    <property type="match status" value="1"/>
</dbReference>
<dbReference type="SUPFAM" id="SSF46785">
    <property type="entry name" value="Winged helix' DNA-binding domain"/>
    <property type="match status" value="1"/>
</dbReference>
<dbReference type="AlphaFoldDB" id="A0A7Y9B0S8"/>
<dbReference type="GO" id="GO:0032993">
    <property type="term" value="C:protein-DNA complex"/>
    <property type="evidence" value="ECO:0007669"/>
    <property type="project" value="TreeGrafter"/>
</dbReference>
<accession>A0A7Y9B0S8</accession>
<sequence length="296" mass="33779">MNDRQIKAFLEAARLLNFTKAAEKLYVPQSQVSRAIAALEKELGTVLFERENSRSITLSPAGEKYFSLFSRFETELVRTRESLREETHELRLGYNIGWNISGFLPEVVTRCRQIYDDFSVRIECLSFDNLMQKLQSGQLDTVISLEDYMKATSDVEYEVVTDVNRTIVYSERLFGVLVDSPEEMKGVTMFVAEDSRLREIISSIGFNLRPFNFIPDIEVVPNIETMFANVQNGRGVILADDWVDISGGPDIHSVSIDARSNIAIAWHEGEPPREVKLFADELRKYFADDMLPAVEK</sequence>
<dbReference type="InterPro" id="IPR036388">
    <property type="entry name" value="WH-like_DNA-bd_sf"/>
</dbReference>
<dbReference type="EMBL" id="JABXYR010000001">
    <property type="protein sequence ID" value="NWO23197.1"/>
    <property type="molecule type" value="Genomic_DNA"/>
</dbReference>
<dbReference type="InterPro" id="IPR000847">
    <property type="entry name" value="LysR_HTH_N"/>
</dbReference>
<dbReference type="Gene3D" id="3.40.190.10">
    <property type="entry name" value="Periplasmic binding protein-like II"/>
    <property type="match status" value="2"/>
</dbReference>
<dbReference type="InterPro" id="IPR036390">
    <property type="entry name" value="WH_DNA-bd_sf"/>
</dbReference>
<proteinExistence type="inferred from homology"/>
<dbReference type="GO" id="GO:0003700">
    <property type="term" value="F:DNA-binding transcription factor activity"/>
    <property type="evidence" value="ECO:0007669"/>
    <property type="project" value="InterPro"/>
</dbReference>
<dbReference type="PROSITE" id="PS50931">
    <property type="entry name" value="HTH_LYSR"/>
    <property type="match status" value="1"/>
</dbReference>
<evidence type="ECO:0000313" key="6">
    <source>
        <dbReference type="EMBL" id="NWO23197.1"/>
    </source>
</evidence>
<comment type="caution">
    <text evidence="6">The sequence shown here is derived from an EMBL/GenBank/DDBJ whole genome shotgun (WGS) entry which is preliminary data.</text>
</comment>
<evidence type="ECO:0000256" key="3">
    <source>
        <dbReference type="ARBA" id="ARBA00023125"/>
    </source>
</evidence>
<organism evidence="6 7">
    <name type="scientific">Mogibacterium timidum</name>
    <dbReference type="NCBI Taxonomy" id="35519"/>
    <lineage>
        <taxon>Bacteria</taxon>
        <taxon>Bacillati</taxon>
        <taxon>Bacillota</taxon>
        <taxon>Clostridia</taxon>
        <taxon>Peptostreptococcales</taxon>
        <taxon>Anaerovoracaceae</taxon>
        <taxon>Mogibacterium</taxon>
    </lineage>
</organism>
<dbReference type="Proteomes" id="UP000526307">
    <property type="component" value="Unassembled WGS sequence"/>
</dbReference>
<evidence type="ECO:0000313" key="7">
    <source>
        <dbReference type="Proteomes" id="UP000526307"/>
    </source>
</evidence>
<keyword evidence="4" id="KW-0804">Transcription</keyword>
<reference evidence="6 7" key="1">
    <citation type="submission" date="2020-06" db="EMBL/GenBank/DDBJ databases">
        <title>Mogibacterium timidum strain W9173 genomic sequence.</title>
        <authorList>
            <person name="Wade W.G."/>
            <person name="Johnston C.D."/>
            <person name="Chen T."/>
            <person name="Dewhirst F.E."/>
        </authorList>
    </citation>
    <scope>NUCLEOTIDE SEQUENCE [LARGE SCALE GENOMIC DNA]</scope>
    <source>
        <strain evidence="6 7">W9173</strain>
    </source>
</reference>
<dbReference type="PRINTS" id="PR00039">
    <property type="entry name" value="HTHLYSR"/>
</dbReference>
<evidence type="ECO:0000256" key="2">
    <source>
        <dbReference type="ARBA" id="ARBA00023015"/>
    </source>
</evidence>
<dbReference type="RefSeq" id="WP_178978373.1">
    <property type="nucleotide sequence ID" value="NZ_JABXYR010000001.1"/>
</dbReference>
<keyword evidence="2" id="KW-0805">Transcription regulation</keyword>
<evidence type="ECO:0000256" key="1">
    <source>
        <dbReference type="ARBA" id="ARBA00009437"/>
    </source>
</evidence>
<dbReference type="GO" id="GO:0003677">
    <property type="term" value="F:DNA binding"/>
    <property type="evidence" value="ECO:0007669"/>
    <property type="project" value="UniProtKB-KW"/>
</dbReference>
<dbReference type="PANTHER" id="PTHR30346:SF28">
    <property type="entry name" value="HTH-TYPE TRANSCRIPTIONAL REGULATOR CYNR"/>
    <property type="match status" value="1"/>
</dbReference>
<evidence type="ECO:0000259" key="5">
    <source>
        <dbReference type="PROSITE" id="PS50931"/>
    </source>
</evidence>
<comment type="similarity">
    <text evidence="1">Belongs to the LysR transcriptional regulatory family.</text>
</comment>
<keyword evidence="3" id="KW-0238">DNA-binding</keyword>
<dbReference type="SUPFAM" id="SSF53850">
    <property type="entry name" value="Periplasmic binding protein-like II"/>
    <property type="match status" value="1"/>
</dbReference>
<dbReference type="InterPro" id="IPR005119">
    <property type="entry name" value="LysR_subst-bd"/>
</dbReference>
<protein>
    <submittedName>
        <fullName evidence="6">LysR family transcriptional regulator</fullName>
    </submittedName>
</protein>
<dbReference type="Pfam" id="PF00126">
    <property type="entry name" value="HTH_1"/>
    <property type="match status" value="1"/>
</dbReference>